<organism evidence="10 11">
    <name type="scientific">Trichonephila clavipes</name>
    <name type="common">Golden silk orbweaver</name>
    <name type="synonym">Nephila clavipes</name>
    <dbReference type="NCBI Taxonomy" id="2585209"/>
    <lineage>
        <taxon>Eukaryota</taxon>
        <taxon>Metazoa</taxon>
        <taxon>Ecdysozoa</taxon>
        <taxon>Arthropoda</taxon>
        <taxon>Chelicerata</taxon>
        <taxon>Arachnida</taxon>
        <taxon>Araneae</taxon>
        <taxon>Araneomorphae</taxon>
        <taxon>Entelegynae</taxon>
        <taxon>Araneoidea</taxon>
        <taxon>Nephilidae</taxon>
        <taxon>Trichonephila</taxon>
    </lineage>
</organism>
<keyword evidence="2" id="KW-0813">Transport</keyword>
<protein>
    <recommendedName>
        <fullName evidence="12">Nucleoporin p58/p45</fullName>
    </recommendedName>
</protein>
<evidence type="ECO:0000256" key="9">
    <source>
        <dbReference type="SAM" id="MobiDB-lite"/>
    </source>
</evidence>
<keyword evidence="6" id="KW-0906">Nuclear pore complex</keyword>
<evidence type="ECO:0000256" key="4">
    <source>
        <dbReference type="ARBA" id="ARBA00022927"/>
    </source>
</evidence>
<dbReference type="GO" id="GO:0015031">
    <property type="term" value="P:protein transport"/>
    <property type="evidence" value="ECO:0007669"/>
    <property type="project" value="UniProtKB-KW"/>
</dbReference>
<dbReference type="GO" id="GO:0008139">
    <property type="term" value="F:nuclear localization sequence binding"/>
    <property type="evidence" value="ECO:0007669"/>
    <property type="project" value="InterPro"/>
</dbReference>
<dbReference type="AlphaFoldDB" id="A0A8X6SNS7"/>
<dbReference type="GO" id="GO:0005643">
    <property type="term" value="C:nuclear pore"/>
    <property type="evidence" value="ECO:0007669"/>
    <property type="project" value="UniProtKB-SubCell"/>
</dbReference>
<proteinExistence type="predicted"/>
<feature type="region of interest" description="Disordered" evidence="9">
    <location>
        <begin position="467"/>
        <end position="520"/>
    </location>
</feature>
<evidence type="ECO:0000256" key="8">
    <source>
        <dbReference type="SAM" id="Coils"/>
    </source>
</evidence>
<evidence type="ECO:0000256" key="6">
    <source>
        <dbReference type="ARBA" id="ARBA00023132"/>
    </source>
</evidence>
<evidence type="ECO:0000256" key="3">
    <source>
        <dbReference type="ARBA" id="ARBA00022816"/>
    </source>
</evidence>
<comment type="subcellular location">
    <subcellularLocation>
        <location evidence="1">Nucleus</location>
        <location evidence="1">Nuclear pore complex</location>
    </subcellularLocation>
</comment>
<feature type="coiled-coil region" evidence="8">
    <location>
        <begin position="249"/>
        <end position="311"/>
    </location>
</feature>
<evidence type="ECO:0000313" key="11">
    <source>
        <dbReference type="Proteomes" id="UP000887159"/>
    </source>
</evidence>
<gene>
    <name evidence="10" type="primary">Nup58</name>
    <name evidence="10" type="ORF">TNCV_647591</name>
</gene>
<dbReference type="Proteomes" id="UP000887159">
    <property type="component" value="Unassembled WGS sequence"/>
</dbReference>
<keyword evidence="11" id="KW-1185">Reference proteome</keyword>
<keyword evidence="3" id="KW-0509">mRNA transport</keyword>
<keyword evidence="5" id="KW-0811">Translocation</keyword>
<reference evidence="10" key="1">
    <citation type="submission" date="2020-08" db="EMBL/GenBank/DDBJ databases">
        <title>Multicomponent nature underlies the extraordinary mechanical properties of spider dragline silk.</title>
        <authorList>
            <person name="Kono N."/>
            <person name="Nakamura H."/>
            <person name="Mori M."/>
            <person name="Yoshida Y."/>
            <person name="Ohtoshi R."/>
            <person name="Malay A.D."/>
            <person name="Moran D.A.P."/>
            <person name="Tomita M."/>
            <person name="Numata K."/>
            <person name="Arakawa K."/>
        </authorList>
    </citation>
    <scope>NUCLEOTIDE SEQUENCE</scope>
</reference>
<dbReference type="EMBL" id="BMAU01021331">
    <property type="protein sequence ID" value="GFY14715.1"/>
    <property type="molecule type" value="Genomic_DNA"/>
</dbReference>
<keyword evidence="7" id="KW-0539">Nucleus</keyword>
<dbReference type="Pfam" id="PF15967">
    <property type="entry name" value="Nucleoporin_FG2"/>
    <property type="match status" value="1"/>
</dbReference>
<dbReference type="GO" id="GO:0051028">
    <property type="term" value="P:mRNA transport"/>
    <property type="evidence" value="ECO:0007669"/>
    <property type="project" value="UniProtKB-KW"/>
</dbReference>
<dbReference type="InterPro" id="IPR024882">
    <property type="entry name" value="NUP58/p45/49"/>
</dbReference>
<dbReference type="Gene3D" id="6.10.140.1350">
    <property type="match status" value="1"/>
</dbReference>
<accession>A0A8X6SNS7</accession>
<evidence type="ECO:0000313" key="10">
    <source>
        <dbReference type="EMBL" id="GFY14715.1"/>
    </source>
</evidence>
<evidence type="ECO:0000256" key="5">
    <source>
        <dbReference type="ARBA" id="ARBA00023010"/>
    </source>
</evidence>
<dbReference type="PANTHER" id="PTHR13437:SF2">
    <property type="entry name" value="NUCLEOPORIN P58_P45"/>
    <property type="match status" value="1"/>
</dbReference>
<dbReference type="GO" id="GO:0017056">
    <property type="term" value="F:structural constituent of nuclear pore"/>
    <property type="evidence" value="ECO:0007669"/>
    <property type="project" value="InterPro"/>
</dbReference>
<sequence>MTKLKRPPVGVVWKVSLVNEMSVFGGGDQQNTPFGKLSFGATTNTAPTNLTSQASTSLLGSSTTAFGGFGTATTTTASLFGPTQAVPAFSSSLFPSATTTSSAFPTLGQTSTATPAGGGFSFGGGFGGAATSTATFGTGSLVPTSTAVPTTSAPSIGLGGVDLQSSSGLNGSNLSNKKDGKAVKESQIPNEIAVTVESFKKYVKEQKAIREEMSRVSSKNIFKVQELVGTLKQQLSIVSNGLHRNAIAIAKLKEESNQELKNAEIAQRTKDAITSMQYENNASTEYFHNLANAFEKQMQSYRQQIEQLERHLLSLSQPYTLTPNEWTVIRKRLHDTFVTLAAQLQTVHQEVQLYKEHFINSQRLNHGDMRMFLEKYKENMKDSMPNTHLPVSVTYGPSPFAAMQSAVGKAITNVFNRSQQLPGSGLSFSSLGSSGFEIGASRTTMLSMSVKRSAPFQNLTPFKPLGQTGVPSFGSPSLSDSTGFGSTNTSQSQFDLNNQKPFQLQKPPAGNKRGKRWTST</sequence>
<keyword evidence="4" id="KW-0653">Protein transport</keyword>
<dbReference type="PANTHER" id="PTHR13437">
    <property type="entry name" value="NUCLEOPORIN P58/P45 NUCLEOPORIN-LIKE PROTEIN 1"/>
    <property type="match status" value="1"/>
</dbReference>
<evidence type="ECO:0000256" key="7">
    <source>
        <dbReference type="ARBA" id="ARBA00023242"/>
    </source>
</evidence>
<evidence type="ECO:0008006" key="12">
    <source>
        <dbReference type="Google" id="ProtNLM"/>
    </source>
</evidence>
<evidence type="ECO:0000256" key="2">
    <source>
        <dbReference type="ARBA" id="ARBA00022448"/>
    </source>
</evidence>
<comment type="caution">
    <text evidence="10">The sequence shown here is derived from an EMBL/GenBank/DDBJ whole genome shotgun (WGS) entry which is preliminary data.</text>
</comment>
<feature type="compositionally biased region" description="Polar residues" evidence="9">
    <location>
        <begin position="474"/>
        <end position="502"/>
    </location>
</feature>
<keyword evidence="8" id="KW-0175">Coiled coil</keyword>
<evidence type="ECO:0000256" key="1">
    <source>
        <dbReference type="ARBA" id="ARBA00004567"/>
    </source>
</evidence>
<name>A0A8X6SNS7_TRICX</name>